<gene>
    <name evidence="1" type="ORF">FA727_05050</name>
</gene>
<comment type="caution">
    <text evidence="1">The sequence shown here is derived from an EMBL/GenBank/DDBJ whole genome shotgun (WGS) entry which is preliminary data.</text>
</comment>
<dbReference type="OrthoDB" id="1684520at2"/>
<name>A0A4U1D8N7_9BACI</name>
<evidence type="ECO:0000313" key="1">
    <source>
        <dbReference type="EMBL" id="TKC18919.1"/>
    </source>
</evidence>
<sequence>MKIDTKHTDLHKNIEHLRSKMMKTGYNKGLLNSETIKYSQKLDELIMQHQTSQRKN</sequence>
<dbReference type="GO" id="GO:0043937">
    <property type="term" value="P:regulation of sporulation"/>
    <property type="evidence" value="ECO:0007669"/>
    <property type="project" value="InterPro"/>
</dbReference>
<dbReference type="RefSeq" id="WP_136829641.1">
    <property type="nucleotide sequence ID" value="NZ_SWBM01000001.1"/>
</dbReference>
<proteinExistence type="predicted"/>
<dbReference type="Pfam" id="PF09388">
    <property type="entry name" value="SpoOE-like"/>
    <property type="match status" value="1"/>
</dbReference>
<dbReference type="Gene3D" id="4.10.280.10">
    <property type="entry name" value="Helix-loop-helix DNA-binding domain"/>
    <property type="match status" value="1"/>
</dbReference>
<evidence type="ECO:0000313" key="2">
    <source>
        <dbReference type="Proteomes" id="UP000307756"/>
    </source>
</evidence>
<protein>
    <submittedName>
        <fullName evidence="1">Aspartyl-phosphate phosphatase Spo0E family protein</fullName>
    </submittedName>
</protein>
<reference evidence="1 2" key="1">
    <citation type="journal article" date="2011" name="J. Microbiol.">
        <title>Bacillus kyonggiensis sp. nov., isolated from soil of a lettuce field.</title>
        <authorList>
            <person name="Dong K."/>
            <person name="Lee S."/>
        </authorList>
    </citation>
    <scope>NUCLEOTIDE SEQUENCE [LARGE SCALE GENOMIC DNA]</scope>
    <source>
        <strain evidence="1 2">NB22</strain>
    </source>
</reference>
<dbReference type="EMBL" id="SWBM01000001">
    <property type="protein sequence ID" value="TKC18919.1"/>
    <property type="molecule type" value="Genomic_DNA"/>
</dbReference>
<dbReference type="GO" id="GO:0046983">
    <property type="term" value="F:protein dimerization activity"/>
    <property type="evidence" value="ECO:0007669"/>
    <property type="project" value="InterPro"/>
</dbReference>
<keyword evidence="2" id="KW-1185">Reference proteome</keyword>
<dbReference type="InterPro" id="IPR018540">
    <property type="entry name" value="Spo0E-like"/>
</dbReference>
<accession>A0A4U1D8N7</accession>
<dbReference type="InterPro" id="IPR037208">
    <property type="entry name" value="Spo0E-like_sf"/>
</dbReference>
<dbReference type="InterPro" id="IPR036638">
    <property type="entry name" value="HLH_DNA-bd_sf"/>
</dbReference>
<organism evidence="1 2">
    <name type="scientific">Robertmurraya kyonggiensis</name>
    <dbReference type="NCBI Taxonomy" id="1037680"/>
    <lineage>
        <taxon>Bacteria</taxon>
        <taxon>Bacillati</taxon>
        <taxon>Bacillota</taxon>
        <taxon>Bacilli</taxon>
        <taxon>Bacillales</taxon>
        <taxon>Bacillaceae</taxon>
        <taxon>Robertmurraya</taxon>
    </lineage>
</organism>
<dbReference type="Proteomes" id="UP000307756">
    <property type="component" value="Unassembled WGS sequence"/>
</dbReference>
<dbReference type="AlphaFoldDB" id="A0A4U1D8N7"/>
<dbReference type="SUPFAM" id="SSF140500">
    <property type="entry name" value="BAS1536-like"/>
    <property type="match status" value="1"/>
</dbReference>